<evidence type="ECO:0000313" key="4">
    <source>
        <dbReference type="Proteomes" id="UP001589718"/>
    </source>
</evidence>
<feature type="compositionally biased region" description="Low complexity" evidence="1">
    <location>
        <begin position="391"/>
        <end position="412"/>
    </location>
</feature>
<keyword evidence="4" id="KW-1185">Reference proteome</keyword>
<dbReference type="Proteomes" id="UP001589718">
    <property type="component" value="Unassembled WGS sequence"/>
</dbReference>
<feature type="region of interest" description="Disordered" evidence="1">
    <location>
        <begin position="616"/>
        <end position="642"/>
    </location>
</feature>
<dbReference type="InterPro" id="IPR055254">
    <property type="entry name" value="pPIWI_RE_Z"/>
</dbReference>
<organism evidence="3 4">
    <name type="scientific">Streptomyces cremeus</name>
    <dbReference type="NCBI Taxonomy" id="66881"/>
    <lineage>
        <taxon>Bacteria</taxon>
        <taxon>Bacillati</taxon>
        <taxon>Actinomycetota</taxon>
        <taxon>Actinomycetes</taxon>
        <taxon>Kitasatosporales</taxon>
        <taxon>Streptomycetaceae</taxon>
        <taxon>Streptomyces</taxon>
    </lineage>
</organism>
<dbReference type="SUPFAM" id="SSF52540">
    <property type="entry name" value="P-loop containing nucleoside triphosphate hydrolases"/>
    <property type="match status" value="1"/>
</dbReference>
<dbReference type="InterPro" id="IPR027417">
    <property type="entry name" value="P-loop_NTPase"/>
</dbReference>
<comment type="caution">
    <text evidence="3">The sequence shown here is derived from an EMBL/GenBank/DDBJ whole genome shotgun (WGS) entry which is preliminary data.</text>
</comment>
<proteinExistence type="predicted"/>
<feature type="region of interest" description="Disordered" evidence="1">
    <location>
        <begin position="367"/>
        <end position="427"/>
    </location>
</feature>
<evidence type="ECO:0000259" key="2">
    <source>
        <dbReference type="Pfam" id="PF18155"/>
    </source>
</evidence>
<evidence type="ECO:0000313" key="3">
    <source>
        <dbReference type="EMBL" id="MFB9518386.1"/>
    </source>
</evidence>
<protein>
    <recommendedName>
        <fullName evidence="2">pPIWI-RE three-gene island domain-containing protein</fullName>
    </recommendedName>
</protein>
<gene>
    <name evidence="3" type="ORF">ACFFTU_00185</name>
</gene>
<reference evidence="3 4" key="1">
    <citation type="submission" date="2024-09" db="EMBL/GenBank/DDBJ databases">
        <authorList>
            <person name="Sun Q."/>
            <person name="Mori K."/>
        </authorList>
    </citation>
    <scope>NUCLEOTIDE SEQUENCE [LARGE SCALE GENOMIC DNA]</scope>
    <source>
        <strain evidence="3 4">JCM 4362</strain>
    </source>
</reference>
<sequence length="1248" mass="136594">MRDLSGWYQPLLSQLRPWPAEHQDIRKSLLCRVELGLRLLEKLDPELAPEGAWTLFGGYPFADAAGLASAPGDRLALTAARHLLWSMRRRRVWEQSLAAYLALPAELRGYRIEPGLPARRVEPPVAWGRFAVYDTALGALPAFTSQPLPVAPAGSHRFVDHRRITSVTLSEDLLLPAAPGHDLAAGRPGTPGPLTVPLRQLVETARWADGIEARESLAPGAWAERLSALSLDTRADDDAPFVRDADSLVLDGLTHLVGMVGAGKSTLMQLLAMWAARQGLRVTLVVGDTAEQLGLVERFVALGLKAAPVVGGTTREQHAQRLHRRLAGRGRSSLLSHQDPAFDQLSTACPLDALRHRETDVPLRFADAPCGTLRPVPPAEPVDDPDDPDDLAALLGQPAAASRAASPASPDRLTGADPTDGPASAHSCPLWSECPRHHASRELVDALIWVANPASLVQSPVPRQLNDERLRYLELACLRSDLMIVDEADRVQMLLDDMFAPSATLVRPDKDSWLDQLLSQATAEVARQGRLPLSDPDVSRWSSSLGVVKQSADKLLTRLMVSGKSFHTWVQIDYFSAWTLQERLLQEWFPTALSTERDEDGTEEADLESEAALYTQNEDGDPDVPAEDPAATPPTMPSGGASWAARRAEVNDLLDAYRDDPLGDRGPYGTLTDDLCRLTHDLLDSLNEKGTRTRVREVLTDLLRGAPGPDEVPPPPKTGHRRPSEPADLRMSPEWWERACARLEFTLILAALHRRLDRVTFLWPQVEAALRLDVGSNELMRRPPLDYAPLVPESPMGNVLGFEYTLDDRREDPDPDGRRPGTLQFFRCAGVGRELLLGLDRIGAAPERGASGPHVLLMSGTSWAGTSTRAHVLAPVRAVLKPEPRAVAAIGRSVFSTCFLYDDESGHPLYLSGQHPDRRDQVLCSMVLKLARDGTGGRAGPLKRELSRIDDPRRRRALLLVGSYKDAGLVADTLQNEARWKDRVRVLVADDARIAGTEGDAAKLPASVRRGDLASFADDEEAELLIAPLLAIERGHNILTVPQLPGESRVAAFGTVFFLARPHPVPHDLSLAVYAVNDWVTRFVRDLPAADEDAFGPLVRKAAGLDEAGRAFRARSRAVWRRLLTRPYMFSALADDEKTAFAWDQLVTIWQVIGRLVRGGVPARVVFVDAAFAPSAAAASSPVPPTGTRRREPGLLFRLREILAPYLEPPQSALTGTGPCPLPPASDRELVELLYRPLYDALCTIRPL</sequence>
<accession>A0ABV5P742</accession>
<feature type="domain" description="pPIWI-RE three-gene island" evidence="2">
    <location>
        <begin position="24"/>
        <end position="183"/>
    </location>
</feature>
<feature type="compositionally biased region" description="Acidic residues" evidence="1">
    <location>
        <begin position="381"/>
        <end position="390"/>
    </location>
</feature>
<feature type="region of interest" description="Disordered" evidence="1">
    <location>
        <begin position="704"/>
        <end position="728"/>
    </location>
</feature>
<dbReference type="EMBL" id="JBHMCR010000001">
    <property type="protein sequence ID" value="MFB9518386.1"/>
    <property type="molecule type" value="Genomic_DNA"/>
</dbReference>
<dbReference type="Pfam" id="PF18155">
    <property type="entry name" value="pPIWI_RE_Z"/>
    <property type="match status" value="1"/>
</dbReference>
<evidence type="ECO:0000256" key="1">
    <source>
        <dbReference type="SAM" id="MobiDB-lite"/>
    </source>
</evidence>
<name>A0ABV5P742_STRCM</name>
<dbReference type="RefSeq" id="WP_345227899.1">
    <property type="nucleotide sequence ID" value="NZ_BAAAXE010000014.1"/>
</dbReference>